<dbReference type="SUPFAM" id="SSF48726">
    <property type="entry name" value="Immunoglobulin"/>
    <property type="match status" value="3"/>
</dbReference>
<keyword evidence="2 5" id="KW-0472">Membrane</keyword>
<proteinExistence type="predicted"/>
<dbReference type="InterPro" id="IPR003598">
    <property type="entry name" value="Ig_sub2"/>
</dbReference>
<keyword evidence="3" id="KW-1015">Disulfide bond</keyword>
<feature type="domain" description="Ig-like" evidence="7">
    <location>
        <begin position="238"/>
        <end position="321"/>
    </location>
</feature>
<dbReference type="AlphaFoldDB" id="A0AAQ4QAF7"/>
<feature type="compositionally biased region" description="Basic and acidic residues" evidence="4">
    <location>
        <begin position="586"/>
        <end position="596"/>
    </location>
</feature>
<keyword evidence="9" id="KW-1185">Reference proteome</keyword>
<feature type="signal peptide" evidence="6">
    <location>
        <begin position="1"/>
        <end position="19"/>
    </location>
</feature>
<comment type="subcellular location">
    <subcellularLocation>
        <location evidence="1">Membrane</location>
        <topology evidence="1">Single-pass membrane protein</topology>
    </subcellularLocation>
</comment>
<dbReference type="InterPro" id="IPR007110">
    <property type="entry name" value="Ig-like_dom"/>
</dbReference>
<dbReference type="InterPro" id="IPR003599">
    <property type="entry name" value="Ig_sub"/>
</dbReference>
<dbReference type="InterPro" id="IPR013162">
    <property type="entry name" value="CD80_C2-set"/>
</dbReference>
<keyword evidence="6" id="KW-0732">Signal</keyword>
<evidence type="ECO:0000256" key="5">
    <source>
        <dbReference type="SAM" id="Phobius"/>
    </source>
</evidence>
<keyword evidence="5" id="KW-1133">Transmembrane helix</keyword>
<dbReference type="Gene3D" id="2.60.40.10">
    <property type="entry name" value="Immunoglobulins"/>
    <property type="match status" value="5"/>
</dbReference>
<dbReference type="Pfam" id="PF07679">
    <property type="entry name" value="I-set"/>
    <property type="match status" value="1"/>
</dbReference>
<dbReference type="InterPro" id="IPR013783">
    <property type="entry name" value="Ig-like_fold"/>
</dbReference>
<keyword evidence="5" id="KW-0812">Transmembrane</keyword>
<dbReference type="GO" id="GO:0016020">
    <property type="term" value="C:membrane"/>
    <property type="evidence" value="ECO:0007669"/>
    <property type="project" value="UniProtKB-SubCell"/>
</dbReference>
<dbReference type="Pfam" id="PF08205">
    <property type="entry name" value="C2-set_2"/>
    <property type="match status" value="1"/>
</dbReference>
<feature type="chain" id="PRO_5042859004" description="Ig-like domain-containing protein" evidence="6">
    <location>
        <begin position="20"/>
        <end position="680"/>
    </location>
</feature>
<dbReference type="PROSITE" id="PS50835">
    <property type="entry name" value="IG_LIKE"/>
    <property type="match status" value="4"/>
</dbReference>
<reference evidence="8 9" key="1">
    <citation type="journal article" date="2021" name="G3 (Bethesda)">
        <title>Improved contiguity of the threespine stickleback genome using long-read sequencing.</title>
        <authorList>
            <person name="Nath S."/>
            <person name="Shaw D.E."/>
            <person name="White M.A."/>
        </authorList>
    </citation>
    <scope>NUCLEOTIDE SEQUENCE [LARGE SCALE GENOMIC DNA]</scope>
    <source>
        <strain evidence="8 9">Lake Benthic</strain>
    </source>
</reference>
<dbReference type="InterPro" id="IPR036179">
    <property type="entry name" value="Ig-like_dom_sf"/>
</dbReference>
<dbReference type="PANTHER" id="PTHR46484">
    <property type="entry name" value="SI:CH211-171H4.5-RELATED"/>
    <property type="match status" value="1"/>
</dbReference>
<protein>
    <recommendedName>
        <fullName evidence="7">Ig-like domain-containing protein</fullName>
    </recommendedName>
</protein>
<dbReference type="Pfam" id="PF13927">
    <property type="entry name" value="Ig_3"/>
    <property type="match status" value="2"/>
</dbReference>
<evidence type="ECO:0000256" key="1">
    <source>
        <dbReference type="ARBA" id="ARBA00004167"/>
    </source>
</evidence>
<dbReference type="InterPro" id="IPR013098">
    <property type="entry name" value="Ig_I-set"/>
</dbReference>
<evidence type="ECO:0000313" key="8">
    <source>
        <dbReference type="Ensembl" id="ENSGACP00000047637.1"/>
    </source>
</evidence>
<accession>A0AAQ4QAF7</accession>
<dbReference type="SMART" id="SM00408">
    <property type="entry name" value="IGc2"/>
    <property type="match status" value="2"/>
</dbReference>
<reference evidence="8" key="2">
    <citation type="submission" date="2025-08" db="UniProtKB">
        <authorList>
            <consortium name="Ensembl"/>
        </authorList>
    </citation>
    <scope>IDENTIFICATION</scope>
</reference>
<organism evidence="8 9">
    <name type="scientific">Gasterosteus aculeatus aculeatus</name>
    <name type="common">three-spined stickleback</name>
    <dbReference type="NCBI Taxonomy" id="481459"/>
    <lineage>
        <taxon>Eukaryota</taxon>
        <taxon>Metazoa</taxon>
        <taxon>Chordata</taxon>
        <taxon>Craniata</taxon>
        <taxon>Vertebrata</taxon>
        <taxon>Euteleostomi</taxon>
        <taxon>Actinopterygii</taxon>
        <taxon>Neopterygii</taxon>
        <taxon>Teleostei</taxon>
        <taxon>Neoteleostei</taxon>
        <taxon>Acanthomorphata</taxon>
        <taxon>Eupercaria</taxon>
        <taxon>Perciformes</taxon>
        <taxon>Cottioidei</taxon>
        <taxon>Gasterosteales</taxon>
        <taxon>Gasterosteidae</taxon>
        <taxon>Gasterosteus</taxon>
    </lineage>
</organism>
<sequence>MAAALTLLLIGSLLQGAQSKEFKGFVPQTIEVLTGSCVTIPCSFEIEDQYESNLDDTCRAIWKHGWKNVVFNSKDPQTSLNDGELTGDLTKKTCTTTLNNIQPAGNYDYLFRLECDNGLKYDFAYQKVLLSVKDVPPRPTLTPSALKVEEGASVSLSCSAPAPCLSHPPTVTWTKGLGDIVETLQENEDRTKVLTSYVTFTASHKHHGETISCEASYHKQNGSAESAATLTADVSYSPKVTTVSVRPSGPVLEDSSVTLTCSSTANPAVKNYTWYRADGEQKTFIGTGRVLTIKASKEDSPFLCKAQNDVGVGRSNNTHIDVQYSPKVTTVSVCPSGPVLEDSSVTLTCSSTANPAVKNYTWYRADGEQETFIGTGRVLTIKASKEDSPFLCTAHNDVGVGRSNNTHIEVQYAAQILLSSDCITAGDQLNCSCWTLGNPPPTVRWYLNGSPVNHSEELSVSSERLNDTTTRSIITVNRRQEAGLSSLLCRSVNSRGSATQRFCVGSSEPQKSAQSPDRVMLTVFISVVVALLVLVCALLFVIRAQKTHHDRLRSQCTGDTSTVTAGPLLGGEGQELPNNAEGASRGSEKTSEEGKDVVYSTVNWRTRSQKKAEASEESLQPGGSYLEEEMCTAGGTLRGFVSSALEMEGLYGNVGPRNVKKEVGSEYAQVKFKDKRGMHK</sequence>
<evidence type="ECO:0000256" key="4">
    <source>
        <dbReference type="SAM" id="MobiDB-lite"/>
    </source>
</evidence>
<evidence type="ECO:0000256" key="6">
    <source>
        <dbReference type="SAM" id="SignalP"/>
    </source>
</evidence>
<dbReference type="Proteomes" id="UP000007635">
    <property type="component" value="Chromosome XX"/>
</dbReference>
<feature type="domain" description="Ig-like" evidence="7">
    <location>
        <begin position="326"/>
        <end position="409"/>
    </location>
</feature>
<feature type="region of interest" description="Disordered" evidence="4">
    <location>
        <begin position="556"/>
        <end position="596"/>
    </location>
</feature>
<feature type="transmembrane region" description="Helical" evidence="5">
    <location>
        <begin position="519"/>
        <end position="542"/>
    </location>
</feature>
<evidence type="ECO:0000256" key="3">
    <source>
        <dbReference type="ARBA" id="ARBA00023157"/>
    </source>
</evidence>
<evidence type="ECO:0000313" key="9">
    <source>
        <dbReference type="Proteomes" id="UP000007635"/>
    </source>
</evidence>
<reference evidence="8" key="3">
    <citation type="submission" date="2025-09" db="UniProtKB">
        <authorList>
            <consortium name="Ensembl"/>
        </authorList>
    </citation>
    <scope>IDENTIFICATION</scope>
</reference>
<dbReference type="PANTHER" id="PTHR46484:SF8">
    <property type="entry name" value="B-CELL RECEPTOR CD22-LIKE-RELATED"/>
    <property type="match status" value="1"/>
</dbReference>
<feature type="domain" description="Ig-like" evidence="7">
    <location>
        <begin position="137"/>
        <end position="231"/>
    </location>
</feature>
<evidence type="ECO:0000259" key="7">
    <source>
        <dbReference type="PROSITE" id="PS50835"/>
    </source>
</evidence>
<dbReference type="SMART" id="SM00409">
    <property type="entry name" value="IG"/>
    <property type="match status" value="4"/>
</dbReference>
<name>A0AAQ4QAF7_GASAC</name>
<dbReference type="GeneTree" id="ENSGT01150000286924"/>
<dbReference type="Ensembl" id="ENSGACT00000059984.1">
    <property type="protein sequence ID" value="ENSGACP00000047637.1"/>
    <property type="gene ID" value="ENSGACG00000031065.1"/>
</dbReference>
<feature type="domain" description="Ig-like" evidence="7">
    <location>
        <begin position="426"/>
        <end position="505"/>
    </location>
</feature>
<evidence type="ECO:0000256" key="2">
    <source>
        <dbReference type="ARBA" id="ARBA00023136"/>
    </source>
</evidence>